<evidence type="ECO:0000256" key="1">
    <source>
        <dbReference type="ARBA" id="ARBA00022734"/>
    </source>
</evidence>
<protein>
    <recommendedName>
        <fullName evidence="2">Galectin</fullName>
    </recommendedName>
</protein>
<sequence length="297" mass="34029">MVFKCFPDGFSPGSVVTVTGYVHSDPVRFEINLQCGPVVSPDIVGDIALHFNPRFDEDLPVIVRNTKSNGQWGYEERDGGFFFKPNQNVSIQIYSERRGYKIIVDDFPFIYYKHRQDLSTVTHLSIRGDIDVQEVCYKAVPILEDEFQVPKAPGPYKLSLEDCLKPGTCLEISGRTRCDASRFSVNLVCGKNPEEDCDFCCPLTVALHYDVRFYPSNLIVRNTLVEGEWGDEETDECFTFSQDNDFTLRFDCKEEHFQIYVNKLLTSTYRHRISPLNISYVYVHGGVGLYDVNMMNL</sequence>
<dbReference type="SMART" id="SM00276">
    <property type="entry name" value="GLECT"/>
    <property type="match status" value="2"/>
</dbReference>
<dbReference type="AlphaFoldDB" id="A0AAN9Z6X0"/>
<name>A0AAN9Z6X0_9ORTH</name>
<evidence type="ECO:0000259" key="3">
    <source>
        <dbReference type="PROSITE" id="PS51304"/>
    </source>
</evidence>
<dbReference type="GO" id="GO:0030246">
    <property type="term" value="F:carbohydrate binding"/>
    <property type="evidence" value="ECO:0007669"/>
    <property type="project" value="UniProtKB-UniRule"/>
</dbReference>
<feature type="domain" description="Galectin" evidence="3">
    <location>
        <begin position="2"/>
        <end position="138"/>
    </location>
</feature>
<evidence type="ECO:0000313" key="5">
    <source>
        <dbReference type="Proteomes" id="UP001378592"/>
    </source>
</evidence>
<dbReference type="InterPro" id="IPR044156">
    <property type="entry name" value="Galectin-like"/>
</dbReference>
<feature type="domain" description="Galectin" evidence="3">
    <location>
        <begin position="156"/>
        <end position="295"/>
    </location>
</feature>
<dbReference type="PANTHER" id="PTHR11346:SF147">
    <property type="entry name" value="GALECTIN"/>
    <property type="match status" value="1"/>
</dbReference>
<keyword evidence="1 2" id="KW-0430">Lectin</keyword>
<reference evidence="4 5" key="1">
    <citation type="submission" date="2024-03" db="EMBL/GenBank/DDBJ databases">
        <title>The genome assembly and annotation of the cricket Gryllus longicercus Weissman &amp; Gray.</title>
        <authorList>
            <person name="Szrajer S."/>
            <person name="Gray D."/>
            <person name="Ylla G."/>
        </authorList>
    </citation>
    <scope>NUCLEOTIDE SEQUENCE [LARGE SCALE GENOMIC DNA]</scope>
    <source>
        <strain evidence="4">DAG 2021-001</strain>
        <tissue evidence="4">Whole body minus gut</tissue>
    </source>
</reference>
<keyword evidence="5" id="KW-1185">Reference proteome</keyword>
<dbReference type="Gene3D" id="2.60.120.200">
    <property type="match status" value="2"/>
</dbReference>
<dbReference type="Proteomes" id="UP001378592">
    <property type="component" value="Unassembled WGS sequence"/>
</dbReference>
<dbReference type="PANTHER" id="PTHR11346">
    <property type="entry name" value="GALECTIN"/>
    <property type="match status" value="1"/>
</dbReference>
<gene>
    <name evidence="4" type="ORF">R5R35_007191</name>
</gene>
<dbReference type="SUPFAM" id="SSF49899">
    <property type="entry name" value="Concanavalin A-like lectins/glucanases"/>
    <property type="match status" value="2"/>
</dbReference>
<dbReference type="Pfam" id="PF00337">
    <property type="entry name" value="Gal-bind_lectin"/>
    <property type="match status" value="2"/>
</dbReference>
<dbReference type="SMART" id="SM00908">
    <property type="entry name" value="Gal-bind_lectin"/>
    <property type="match status" value="2"/>
</dbReference>
<evidence type="ECO:0000256" key="2">
    <source>
        <dbReference type="RuleBase" id="RU102079"/>
    </source>
</evidence>
<dbReference type="PROSITE" id="PS51304">
    <property type="entry name" value="GALECTIN"/>
    <property type="match status" value="2"/>
</dbReference>
<organism evidence="4 5">
    <name type="scientific">Gryllus longicercus</name>
    <dbReference type="NCBI Taxonomy" id="2509291"/>
    <lineage>
        <taxon>Eukaryota</taxon>
        <taxon>Metazoa</taxon>
        <taxon>Ecdysozoa</taxon>
        <taxon>Arthropoda</taxon>
        <taxon>Hexapoda</taxon>
        <taxon>Insecta</taxon>
        <taxon>Pterygota</taxon>
        <taxon>Neoptera</taxon>
        <taxon>Polyneoptera</taxon>
        <taxon>Orthoptera</taxon>
        <taxon>Ensifera</taxon>
        <taxon>Gryllidea</taxon>
        <taxon>Grylloidea</taxon>
        <taxon>Gryllidae</taxon>
        <taxon>Gryllinae</taxon>
        <taxon>Gryllus</taxon>
    </lineage>
</organism>
<accession>A0AAN9Z6X0</accession>
<proteinExistence type="predicted"/>
<comment type="caution">
    <text evidence="4">The sequence shown here is derived from an EMBL/GenBank/DDBJ whole genome shotgun (WGS) entry which is preliminary data.</text>
</comment>
<dbReference type="InterPro" id="IPR013320">
    <property type="entry name" value="ConA-like_dom_sf"/>
</dbReference>
<dbReference type="CDD" id="cd00070">
    <property type="entry name" value="GLECT"/>
    <property type="match status" value="2"/>
</dbReference>
<evidence type="ECO:0000313" key="4">
    <source>
        <dbReference type="EMBL" id="KAK7865064.1"/>
    </source>
</evidence>
<dbReference type="EMBL" id="JAZDUA010000187">
    <property type="protein sequence ID" value="KAK7865064.1"/>
    <property type="molecule type" value="Genomic_DNA"/>
</dbReference>
<dbReference type="InterPro" id="IPR001079">
    <property type="entry name" value="Galectin_CRD"/>
</dbReference>